<keyword evidence="7 14" id="KW-0812">Transmembrane</keyword>
<evidence type="ECO:0000256" key="4">
    <source>
        <dbReference type="ARBA" id="ARBA00022475"/>
    </source>
</evidence>
<keyword evidence="4" id="KW-1003">Cell membrane</keyword>
<dbReference type="RefSeq" id="WP_254575766.1">
    <property type="nucleotide sequence ID" value="NZ_CP100595.1"/>
</dbReference>
<dbReference type="EC" id="2.7.13.3" evidence="3"/>
<evidence type="ECO:0000256" key="13">
    <source>
        <dbReference type="ARBA" id="ARBA00023136"/>
    </source>
</evidence>
<dbReference type="Pfam" id="PF08269">
    <property type="entry name" value="dCache_2"/>
    <property type="match status" value="1"/>
</dbReference>
<dbReference type="Pfam" id="PF02518">
    <property type="entry name" value="HATPase_c"/>
    <property type="match status" value="1"/>
</dbReference>
<dbReference type="Proteomes" id="UP001060012">
    <property type="component" value="Chromosome"/>
</dbReference>
<name>A0ABY5E488_9BACT</name>
<organism evidence="16 17">
    <name type="scientific">Arcobacter roscoffensis</name>
    <dbReference type="NCBI Taxonomy" id="2961520"/>
    <lineage>
        <taxon>Bacteria</taxon>
        <taxon>Pseudomonadati</taxon>
        <taxon>Campylobacterota</taxon>
        <taxon>Epsilonproteobacteria</taxon>
        <taxon>Campylobacterales</taxon>
        <taxon>Arcobacteraceae</taxon>
        <taxon>Arcobacter</taxon>
    </lineage>
</organism>
<keyword evidence="17" id="KW-1185">Reference proteome</keyword>
<dbReference type="InterPro" id="IPR004010">
    <property type="entry name" value="Double_Cache_2"/>
</dbReference>
<gene>
    <name evidence="16" type="ORF">NJU99_09935</name>
</gene>
<dbReference type="InterPro" id="IPR036890">
    <property type="entry name" value="HATPase_C_sf"/>
</dbReference>
<dbReference type="PRINTS" id="PR00344">
    <property type="entry name" value="BCTRLSENSOR"/>
</dbReference>
<evidence type="ECO:0000259" key="15">
    <source>
        <dbReference type="PROSITE" id="PS50109"/>
    </source>
</evidence>
<dbReference type="SMART" id="SM00387">
    <property type="entry name" value="HATPase_c"/>
    <property type="match status" value="1"/>
</dbReference>
<dbReference type="Gene3D" id="3.30.565.10">
    <property type="entry name" value="Histidine kinase-like ATPase, C-terminal domain"/>
    <property type="match status" value="1"/>
</dbReference>
<protein>
    <recommendedName>
        <fullName evidence="3">histidine kinase</fullName>
        <ecNumber evidence="3">2.7.13.3</ecNumber>
    </recommendedName>
</protein>
<dbReference type="InterPro" id="IPR033480">
    <property type="entry name" value="sCache_2"/>
</dbReference>
<evidence type="ECO:0000256" key="2">
    <source>
        <dbReference type="ARBA" id="ARBA00004651"/>
    </source>
</evidence>
<keyword evidence="8" id="KW-0547">Nucleotide-binding</keyword>
<dbReference type="SUPFAM" id="SSF47384">
    <property type="entry name" value="Homodimeric domain of signal transducing histidine kinase"/>
    <property type="match status" value="1"/>
</dbReference>
<evidence type="ECO:0000256" key="14">
    <source>
        <dbReference type="SAM" id="Phobius"/>
    </source>
</evidence>
<keyword evidence="10" id="KW-0067">ATP-binding</keyword>
<accession>A0ABY5E488</accession>
<sequence length="638" mass="74923">MIFEDEKKLLKIIKFAPTVFIIIVTTIFLLIQYTKTKTSFENEKNKIQTDYSQKNKELIKQRVSEVYDFIKREQEQTEYELKSSLNEAVDNAYAIASTIYNQNKDKDIQTIKKLIIDALRNIRFLDGRGYYFVYENTGKNILLPHNPELEGKDFWEHQDAKGSYIIKDMTSLLSKKDKAFYEWYWYNPKNPDKQRKKLGLVRNFEPFDWFIGTGEYVQDFEKQMQERVLNHIREIRYGNSGYIFIINYDSIYLSHIRKNFINQNAVANNDTVDIKKVIEELIDISKNGEGYYSYIQNKKPGIDEPITKTSYVKGLNEWQWMIGTGFYEDEIKSSIKKRKIQLENQFENYLLNTLEVTLLVTVLLLLISTYLSKILQKRFLRYKKAIEEKALENTRQHTLLSQQSKMAAMGEMIGNIAHQWRQPLSTISTVSTGLKLQKELNIIDDKDLYDGLDNINNTVQYLSNTIDDFRNFFRTDKEKSQFSVQESFDNAISLVKTSFHNKEIEIIKNSEDYEINSYKNELIQVIINLLNNAKDELIKKDKNFEKIVFLSVFKEDNSIKIQVKDNAGGIPEDIIDRVFEPYFTTKHQSQGTGIGLYMSREIIVKNMNGKVEVYNTSFNYNNILFKGAVFQIDLPLHT</sequence>
<evidence type="ECO:0000256" key="9">
    <source>
        <dbReference type="ARBA" id="ARBA00022777"/>
    </source>
</evidence>
<evidence type="ECO:0000256" key="3">
    <source>
        <dbReference type="ARBA" id="ARBA00012438"/>
    </source>
</evidence>
<proteinExistence type="predicted"/>
<evidence type="ECO:0000313" key="17">
    <source>
        <dbReference type="Proteomes" id="UP001060012"/>
    </source>
</evidence>
<dbReference type="CDD" id="cd00082">
    <property type="entry name" value="HisKA"/>
    <property type="match status" value="1"/>
</dbReference>
<dbReference type="InterPro" id="IPR005467">
    <property type="entry name" value="His_kinase_dom"/>
</dbReference>
<dbReference type="InterPro" id="IPR004358">
    <property type="entry name" value="Sig_transdc_His_kin-like_C"/>
</dbReference>
<dbReference type="SUPFAM" id="SSF55874">
    <property type="entry name" value="ATPase domain of HSP90 chaperone/DNA topoisomerase II/histidine kinase"/>
    <property type="match status" value="1"/>
</dbReference>
<keyword evidence="9" id="KW-0418">Kinase</keyword>
<dbReference type="PANTHER" id="PTHR43065:SF10">
    <property type="entry name" value="PEROXIDE STRESS-ACTIVATED HISTIDINE KINASE MAK3"/>
    <property type="match status" value="1"/>
</dbReference>
<keyword evidence="5" id="KW-0597">Phosphoprotein</keyword>
<dbReference type="InterPro" id="IPR003594">
    <property type="entry name" value="HATPase_dom"/>
</dbReference>
<dbReference type="SMART" id="SM00388">
    <property type="entry name" value="HisKA"/>
    <property type="match status" value="1"/>
</dbReference>
<keyword evidence="11 14" id="KW-1133">Transmembrane helix</keyword>
<feature type="transmembrane region" description="Helical" evidence="14">
    <location>
        <begin position="12"/>
        <end position="33"/>
    </location>
</feature>
<evidence type="ECO:0000256" key="6">
    <source>
        <dbReference type="ARBA" id="ARBA00022679"/>
    </source>
</evidence>
<dbReference type="Gene3D" id="1.10.287.130">
    <property type="match status" value="1"/>
</dbReference>
<evidence type="ECO:0000256" key="11">
    <source>
        <dbReference type="ARBA" id="ARBA00022989"/>
    </source>
</evidence>
<evidence type="ECO:0000256" key="12">
    <source>
        <dbReference type="ARBA" id="ARBA00023012"/>
    </source>
</evidence>
<evidence type="ECO:0000313" key="16">
    <source>
        <dbReference type="EMBL" id="UTJ05585.1"/>
    </source>
</evidence>
<keyword evidence="13 14" id="KW-0472">Membrane</keyword>
<dbReference type="Pfam" id="PF00512">
    <property type="entry name" value="HisKA"/>
    <property type="match status" value="1"/>
</dbReference>
<evidence type="ECO:0000256" key="7">
    <source>
        <dbReference type="ARBA" id="ARBA00022692"/>
    </source>
</evidence>
<evidence type="ECO:0000256" key="10">
    <source>
        <dbReference type="ARBA" id="ARBA00022840"/>
    </source>
</evidence>
<dbReference type="EMBL" id="CP100595">
    <property type="protein sequence ID" value="UTJ05585.1"/>
    <property type="molecule type" value="Genomic_DNA"/>
</dbReference>
<dbReference type="InterPro" id="IPR036097">
    <property type="entry name" value="HisK_dim/P_sf"/>
</dbReference>
<evidence type="ECO:0000256" key="5">
    <source>
        <dbReference type="ARBA" id="ARBA00022553"/>
    </source>
</evidence>
<dbReference type="InterPro" id="IPR003661">
    <property type="entry name" value="HisK_dim/P_dom"/>
</dbReference>
<dbReference type="PANTHER" id="PTHR43065">
    <property type="entry name" value="SENSOR HISTIDINE KINASE"/>
    <property type="match status" value="1"/>
</dbReference>
<keyword evidence="6" id="KW-0808">Transferase</keyword>
<evidence type="ECO:0000256" key="8">
    <source>
        <dbReference type="ARBA" id="ARBA00022741"/>
    </source>
</evidence>
<dbReference type="PROSITE" id="PS50109">
    <property type="entry name" value="HIS_KIN"/>
    <property type="match status" value="1"/>
</dbReference>
<comment type="catalytic activity">
    <reaction evidence="1">
        <text>ATP + protein L-histidine = ADP + protein N-phospho-L-histidine.</text>
        <dbReference type="EC" id="2.7.13.3"/>
    </reaction>
</comment>
<reference evidence="16" key="1">
    <citation type="submission" date="2022-07" db="EMBL/GenBank/DDBJ databases">
        <title>Arcobacter roscoffensis sp. nov., a marine bacterium isolated from coastal seawater collected from Roscoff, France.</title>
        <authorList>
            <person name="Pascual J."/>
            <person name="Lepeaux C."/>
            <person name="Methner A."/>
            <person name="Overmann J."/>
        </authorList>
    </citation>
    <scope>NUCLEOTIDE SEQUENCE</scope>
    <source>
        <strain evidence="16">ARW1-2F2</strain>
    </source>
</reference>
<feature type="domain" description="Histidine kinase" evidence="15">
    <location>
        <begin position="415"/>
        <end position="638"/>
    </location>
</feature>
<keyword evidence="12" id="KW-0902">Two-component regulatory system</keyword>
<dbReference type="Gene3D" id="3.30.450.20">
    <property type="entry name" value="PAS domain"/>
    <property type="match status" value="2"/>
</dbReference>
<dbReference type="SMART" id="SM01049">
    <property type="entry name" value="Cache_2"/>
    <property type="match status" value="1"/>
</dbReference>
<comment type="subcellular location">
    <subcellularLocation>
        <location evidence="2">Cell membrane</location>
        <topology evidence="2">Multi-pass membrane protein</topology>
    </subcellularLocation>
</comment>
<evidence type="ECO:0000256" key="1">
    <source>
        <dbReference type="ARBA" id="ARBA00000085"/>
    </source>
</evidence>